<dbReference type="AlphaFoldDB" id="A0ABD3W693"/>
<accession>A0ABD3W693</accession>
<dbReference type="Proteomes" id="UP001634394">
    <property type="component" value="Unassembled WGS sequence"/>
</dbReference>
<dbReference type="EMBL" id="JBJQND010000008">
    <property type="protein sequence ID" value="KAL3869404.1"/>
    <property type="molecule type" value="Genomic_DNA"/>
</dbReference>
<proteinExistence type="predicted"/>
<comment type="caution">
    <text evidence="1">The sequence shown here is derived from an EMBL/GenBank/DDBJ whole genome shotgun (WGS) entry which is preliminary data.</text>
</comment>
<keyword evidence="2" id="KW-1185">Reference proteome</keyword>
<evidence type="ECO:0000313" key="1">
    <source>
        <dbReference type="EMBL" id="KAL3869404.1"/>
    </source>
</evidence>
<reference evidence="1 2" key="1">
    <citation type="submission" date="2024-11" db="EMBL/GenBank/DDBJ databases">
        <title>Chromosome-level genome assembly of the freshwater bivalve Anodonta woodiana.</title>
        <authorList>
            <person name="Chen X."/>
        </authorList>
    </citation>
    <scope>NUCLEOTIDE SEQUENCE [LARGE SCALE GENOMIC DNA]</scope>
    <source>
        <strain evidence="1">MN2024</strain>
        <tissue evidence="1">Gills</tissue>
    </source>
</reference>
<name>A0ABD3W693_SINWO</name>
<organism evidence="1 2">
    <name type="scientific">Sinanodonta woodiana</name>
    <name type="common">Chinese pond mussel</name>
    <name type="synonym">Anodonta woodiana</name>
    <dbReference type="NCBI Taxonomy" id="1069815"/>
    <lineage>
        <taxon>Eukaryota</taxon>
        <taxon>Metazoa</taxon>
        <taxon>Spiralia</taxon>
        <taxon>Lophotrochozoa</taxon>
        <taxon>Mollusca</taxon>
        <taxon>Bivalvia</taxon>
        <taxon>Autobranchia</taxon>
        <taxon>Heteroconchia</taxon>
        <taxon>Palaeoheterodonta</taxon>
        <taxon>Unionida</taxon>
        <taxon>Unionoidea</taxon>
        <taxon>Unionidae</taxon>
        <taxon>Unioninae</taxon>
        <taxon>Sinanodonta</taxon>
    </lineage>
</organism>
<sequence length="116" mass="13133">MKRSITNLNNDLNQKGKCVKFDLNQKGKFVSSWDQYYAKNLTIGLIGEIQIKKLSHLRVKEIMNSSSMISKFMCVGVSIVYGTQHNGQGKWCKVPYPENDLLAGMKINQTEKTAAF</sequence>
<protein>
    <submittedName>
        <fullName evidence="1">Uncharacterized protein</fullName>
    </submittedName>
</protein>
<evidence type="ECO:0000313" key="2">
    <source>
        <dbReference type="Proteomes" id="UP001634394"/>
    </source>
</evidence>
<gene>
    <name evidence="1" type="ORF">ACJMK2_042089</name>
</gene>